<comment type="caution">
    <text evidence="14">The sequence shown here is derived from an EMBL/GenBank/DDBJ whole genome shotgun (WGS) entry which is preliminary data.</text>
</comment>
<dbReference type="PANTHER" id="PTHR45674:SF9">
    <property type="entry name" value="DNA LIGASE 3"/>
    <property type="match status" value="1"/>
</dbReference>
<evidence type="ECO:0000256" key="4">
    <source>
        <dbReference type="ARBA" id="ARBA00022741"/>
    </source>
</evidence>
<dbReference type="InterPro" id="IPR050191">
    <property type="entry name" value="ATP-dep_DNA_ligase"/>
</dbReference>
<feature type="region of interest" description="Disordered" evidence="12">
    <location>
        <begin position="545"/>
        <end position="571"/>
    </location>
</feature>
<evidence type="ECO:0000256" key="6">
    <source>
        <dbReference type="ARBA" id="ARBA00022840"/>
    </source>
</evidence>
<feature type="domain" description="ATP-dependent DNA ligase family profile" evidence="13">
    <location>
        <begin position="1798"/>
        <end position="1945"/>
    </location>
</feature>
<reference evidence="14 15" key="1">
    <citation type="journal article" date="2020" name="BMC Genomics">
        <title>Intraspecific diversification of the crop wild relative Brassica cretica Lam. using demographic model selection.</title>
        <authorList>
            <person name="Kioukis A."/>
            <person name="Michalopoulou V.A."/>
            <person name="Briers L."/>
            <person name="Pirintsos S."/>
            <person name="Studholme D.J."/>
            <person name="Pavlidis P."/>
            <person name="Sarris P.F."/>
        </authorList>
    </citation>
    <scope>NUCLEOTIDE SEQUENCE [LARGE SCALE GENOMIC DNA]</scope>
    <source>
        <strain evidence="15">cv. PFS-1207/04</strain>
    </source>
</reference>
<comment type="catalytic activity">
    <reaction evidence="9 10">
        <text>ATP + (deoxyribonucleotide)n-3'-hydroxyl + 5'-phospho-(deoxyribonucleotide)m = (deoxyribonucleotide)n+m + AMP + diphosphate.</text>
        <dbReference type="EC" id="6.5.1.1"/>
    </reaction>
</comment>
<evidence type="ECO:0000259" key="13">
    <source>
        <dbReference type="PROSITE" id="PS50160"/>
    </source>
</evidence>
<dbReference type="SUPFAM" id="SSF56281">
    <property type="entry name" value="Metallo-hydrolase/oxidoreductase"/>
    <property type="match status" value="2"/>
</dbReference>
<gene>
    <name evidence="14" type="ORF">DY000_02063149</name>
</gene>
<keyword evidence="3" id="KW-0235">DNA replication</keyword>
<dbReference type="InterPro" id="IPR000977">
    <property type="entry name" value="DNA_ligase_ATP-dep"/>
</dbReference>
<keyword evidence="6 10" id="KW-0067">ATP-binding</keyword>
<organism evidence="14 15">
    <name type="scientific">Brassica cretica</name>
    <name type="common">Mustard</name>
    <dbReference type="NCBI Taxonomy" id="69181"/>
    <lineage>
        <taxon>Eukaryota</taxon>
        <taxon>Viridiplantae</taxon>
        <taxon>Streptophyta</taxon>
        <taxon>Embryophyta</taxon>
        <taxon>Tracheophyta</taxon>
        <taxon>Spermatophyta</taxon>
        <taxon>Magnoliopsida</taxon>
        <taxon>eudicotyledons</taxon>
        <taxon>Gunneridae</taxon>
        <taxon>Pentapetalae</taxon>
        <taxon>rosids</taxon>
        <taxon>malvids</taxon>
        <taxon>Brassicales</taxon>
        <taxon>Brassicaceae</taxon>
        <taxon>Brassiceae</taxon>
        <taxon>Brassica</taxon>
    </lineage>
</organism>
<feature type="compositionally biased region" description="Polar residues" evidence="12">
    <location>
        <begin position="1415"/>
        <end position="1429"/>
    </location>
</feature>
<dbReference type="Gene3D" id="3.40.50.12650">
    <property type="match status" value="2"/>
</dbReference>
<dbReference type="InterPro" id="IPR012310">
    <property type="entry name" value="DNA_ligase_ATP-dep_cent"/>
</dbReference>
<evidence type="ECO:0000256" key="11">
    <source>
        <dbReference type="RuleBase" id="RU004196"/>
    </source>
</evidence>
<dbReference type="CDD" id="cd16273">
    <property type="entry name" value="SNM1A-1C-like_MBL-fold"/>
    <property type="match status" value="2"/>
</dbReference>
<keyword evidence="10" id="KW-0233">DNA recombination</keyword>
<evidence type="ECO:0000256" key="7">
    <source>
        <dbReference type="ARBA" id="ARBA00023204"/>
    </source>
</evidence>
<sequence>MASGSAGATVAGDFPNDDNAEALNLNSTELYSSAVSSSVPKLSLKPPFSPLSIPQSNRIPQTNFTVDFFRSSSDLTSVAFFLSHFHSDHYAGLSSSWSRGIIFSSHITARLLKQILQVPSQFVFPLPTNQKIIIDGSEVVLIDANHCPGAVQFLFKTNDGSERYIHTGDFRFCDSMRSDPFLNSFVGCDVVFLDTTYCNSKFVFPTQQESVDYVINVIDKIDVESKGMNKKVLFLVGTYVVGKEKILIEIAKRCNRKIFVEARKMSILNVLGCGESGMFTEDKNESDVHVVGWNVLGETWPYFQPNFVKMSEIMVERGYDKVVGFVPTGWTYEVKRNKFAVKVKDSMEIHLVPYSEHSNYDELREYIKLLRPKRVIPTVGVDVEKMDSREVYKMQKHFSGLVDEMANKKEFLLDFYRQSDKKSEKDDMDVSEENDAPRSDSLVTERLLIELRDSLPAWVSEEQMVDLIKKHAGNPVDIVSNFYECEAEFYKQSSISTSSLENHAVLVDDDGTDSQPISAKSTSSDCQACPKGFALPRKVGLTKGVVSPGKRSKSISNKSNKMAKKDPKSKLVGPGQSTITKFFDKVLDSGSTSAGVGLETDECNTDEKMVHNDAKEAYKEVTDQFIDIIHGSESLREYVASIIDEAKGDINRALDIYYSKPSDVPGEHAGEGGGGLSSISKQFPQCPEACSSQEKIKTSQKSGHALSLSEQTSAEEIVDNDYVSLPPEKYKPKEHGCAACWSDGQPAPYVHLVRTFASVEGEKGKIKAMSMLCNMFRSLLALSPEDVLPAVYLCTNKIASSSSDPSSVSFFLSHFHSDHYSGLSSSWSRGIIFCSHITARLLKQILQVPSQFVFPLPTNQKVIIDGSEVVLIDANHCPGAVQFLFKTNDGYERYIHTGDFRFCDSMRSDPFLSGFVGCDGVFLDTTYCNPKFVFPTQQESVDYVISVIDKIDVESKEMNKKVLFLVATYVVGKEKILIEIAKRCKKKIFVDARKMSILNVLGCGESGMFTEDKEESQVHVVGWNVLGETWPYFRPNSVKMNEIMVEKGYDKVVGFVPTGWTYEVKRNKFAVKVKDSMEIHLVPYSEHSNYDELREYIKLLRPKRVIPTVGVDVEKMDSREVYKMQKHFSGLVDEMANKKEFLLGFYRQSDKKSEKADMDVSEENDAPRSDSSVTEKLLIELRDSLPDWVSEEQMLDLIKKHAGNPVDIVSNFYECEAEFYKQSSISTSSLENHAVLVDDDGTDSQPISAKSTSSDCQASQKGFALPSKVGLTKGIVSPGKRSKSIGNKSNKKAKKDSKSKPVGPGQSTITKFFDKVLDSGSSSVGVGIETEECNTDEKMVHSDAKEATDQFIDIVHGSESLRGYAASIIDEAKGDINRALDIYYSKPSEIPGEHSGEEGGLSSKSNQFPQCPEACSSQENKKASGNSGRAFNVREQTSAEEIVDNDYVSLPPEKYKPKKHACWRDGQPAPYIHLVRTFASVEGEKGKIKAMSMLCNMFRSVLALSPEDVLPSVYLCANKIAADHENIELNIGGSLISAALEEACGISRSTMREMYNRLGDLGDVAQLCRQTQKLLVPPPPLLVRDVFSTLRKISVHVVSSYIPVKARNLRIGAMLRTVLPALGRAIVMNYFWNCHNKEPSENCLKEKLEGVSAAVVEAYNILPSLDVVVPSLMEKDIDFSTSTLSMIPGIPIKPMLAKIANGVQDFIKLFQDKAFTCEYKYDGQRAQIHLLLDGTVRIFSRNGDETTSKFPDLVDVIKQFACPTAETFMLDAEVVATDRKNGNKLMSFQELSTRERGSKDALVEVCVFAFDIMFFNGEQLLTLPLRDRRRRLKEVFPETRRGFLEYAKEITVGAEEASMNNQDTLCRINAFLDEAFQSSCEGIMVKSLDVDAGYCPTKRSDSWLKVKRDYVDGLGDTLDLVPIGAWHGNGRKAGWYSPFLMACYNPETEEFQSVCRVMSGFSDAFYIEMKEFYSEDKILAKKPPYYRTGETPDMWFPAEVVWEIRGADLTVSPVHSAALGLVHPSRGISVRFPRFICKRADRDPEECSTAADIAEMFHAQTRKMNINLLALSPEDVLPAVYLCTNKIAADHENIELNIGGSLISAALEEACGISRSTMREMYNRLGDLGDVAQLCRQTQKLLVPPPPLLVRDVFSTLRKIRRELIMLRGTGSTKQKKNLIVKLMRSCKEKEIKFLVRTLARNLRIGAMLRTVLPALGRAVVMNSFWNCHNNEPSENCFKEKLEGVSAAVVEAYNILPSLDVVVPSLMEKDIEFSTSTLSMIPGIPIKPMLAKIANGVQDFIKLFQDKAFTCEYKYDGQRAQIHLLLDSTVRIFSRNGDETTSRFPDLVDVIKQFACPTAETFMLDAEVVATDRKNGNRLMSFQELSTRERGSKDALITTKSIKVEVCVFVFDIMFFNGEQLLALPLRERRRRLKEVFPETRPGFLEYATEITVGSEEASLNNQDTLCRINAFLEDAFQSSCEGIMVKSLDVDAGYCPTKRSDSWLKVKRDYVDGLGDTVDLVPIGAWHGNGRKAGWYSPFLMACYNPETEEFQSVCRVMSGFSDAFYIEMKEFYSEDKILAKKPPYYRTGETPDMWFPAEVVWEIRGADLTVSPVHSAALGLLHPSRGISVRFPRFICKRADRDPEECSTAADIAEMFHAQTRKMNINYVAALGLVHPSRGISVRFPRFICKRADRDPEECSTAADIAEMFHAQTRKMNIKSQH</sequence>
<evidence type="ECO:0000256" key="10">
    <source>
        <dbReference type="RuleBase" id="RU000617"/>
    </source>
</evidence>
<dbReference type="Proteomes" id="UP000266723">
    <property type="component" value="Unassembled WGS sequence"/>
</dbReference>
<dbReference type="PANTHER" id="PTHR45674">
    <property type="entry name" value="DNA LIGASE 1/3 FAMILY MEMBER"/>
    <property type="match status" value="1"/>
</dbReference>
<proteinExistence type="inferred from homology"/>
<dbReference type="PROSITE" id="PS50160">
    <property type="entry name" value="DNA_LIGASE_A3"/>
    <property type="match status" value="2"/>
</dbReference>
<dbReference type="EC" id="6.5.1.1" evidence="10"/>
<evidence type="ECO:0000256" key="2">
    <source>
        <dbReference type="ARBA" id="ARBA00022598"/>
    </source>
</evidence>
<dbReference type="NCBIfam" id="TIGR00574">
    <property type="entry name" value="dnl1"/>
    <property type="match status" value="2"/>
</dbReference>
<dbReference type="InterPro" id="IPR036866">
    <property type="entry name" value="RibonucZ/Hydroxyglut_hydro"/>
</dbReference>
<dbReference type="InterPro" id="IPR012308">
    <property type="entry name" value="DNA_ligase_ATP-dep_N"/>
</dbReference>
<dbReference type="InterPro" id="IPR036599">
    <property type="entry name" value="DNA_ligase_N_sf"/>
</dbReference>
<keyword evidence="4 10" id="KW-0547">Nucleotide-binding</keyword>
<feature type="domain" description="ATP-dependent DNA ligase family profile" evidence="13">
    <location>
        <begin position="2399"/>
        <end position="2546"/>
    </location>
</feature>
<dbReference type="SUPFAM" id="SSF117018">
    <property type="entry name" value="ATP-dependent DNA ligase DNA-binding domain"/>
    <property type="match status" value="3"/>
</dbReference>
<feature type="region of interest" description="Disordered" evidence="12">
    <location>
        <begin position="1386"/>
        <end position="1430"/>
    </location>
</feature>
<evidence type="ECO:0000256" key="9">
    <source>
        <dbReference type="ARBA" id="ARBA00034003"/>
    </source>
</evidence>
<evidence type="ECO:0000313" key="15">
    <source>
        <dbReference type="Proteomes" id="UP000266723"/>
    </source>
</evidence>
<dbReference type="EMBL" id="QGKV02001556">
    <property type="protein sequence ID" value="KAF3520340.1"/>
    <property type="molecule type" value="Genomic_DNA"/>
</dbReference>
<keyword evidence="15" id="KW-1185">Reference proteome</keyword>
<dbReference type="Gene3D" id="3.60.15.10">
    <property type="entry name" value="Ribonuclease Z/Hydroxyacylglutathione hydrolase-like"/>
    <property type="match status" value="2"/>
</dbReference>
<comment type="similarity">
    <text evidence="1 11">Belongs to the ATP-dependent DNA ligase family.</text>
</comment>
<evidence type="ECO:0000256" key="8">
    <source>
        <dbReference type="ARBA" id="ARBA00023242"/>
    </source>
</evidence>
<dbReference type="SUPFAM" id="SSF50249">
    <property type="entry name" value="Nucleic acid-binding proteins"/>
    <property type="match status" value="3"/>
</dbReference>
<dbReference type="Gene3D" id="1.10.3260.10">
    <property type="entry name" value="DNA ligase, ATP-dependent, N-terminal domain"/>
    <property type="match status" value="4"/>
</dbReference>
<feature type="region of interest" description="Disordered" evidence="12">
    <location>
        <begin position="1238"/>
        <end position="1260"/>
    </location>
</feature>
<protein>
    <recommendedName>
        <fullName evidence="10">DNA ligase</fullName>
        <ecNumber evidence="10">6.5.1.1</ecNumber>
    </recommendedName>
</protein>
<accession>A0ABQ7B1M6</accession>
<feature type="compositionally biased region" description="Polar residues" evidence="12">
    <location>
        <begin position="1243"/>
        <end position="1260"/>
    </location>
</feature>
<dbReference type="CDD" id="cd07969">
    <property type="entry name" value="OBF_DNA_ligase_I"/>
    <property type="match status" value="2"/>
</dbReference>
<evidence type="ECO:0000313" key="14">
    <source>
        <dbReference type="EMBL" id="KAF3520340.1"/>
    </source>
</evidence>
<dbReference type="SUPFAM" id="SSF56091">
    <property type="entry name" value="DNA ligase/mRNA capping enzyme, catalytic domain"/>
    <property type="match status" value="2"/>
</dbReference>
<name>A0ABQ7B1M6_BRACR</name>
<keyword evidence="8" id="KW-0539">Nucleus</keyword>
<evidence type="ECO:0000256" key="1">
    <source>
        <dbReference type="ARBA" id="ARBA00007572"/>
    </source>
</evidence>
<dbReference type="Gene3D" id="3.30.470.30">
    <property type="entry name" value="DNA ligase/mRNA capping enzyme"/>
    <property type="match status" value="2"/>
</dbReference>
<dbReference type="PROSITE" id="PS00697">
    <property type="entry name" value="DNA_LIGASE_A1"/>
    <property type="match status" value="2"/>
</dbReference>
<keyword evidence="5 10" id="KW-0227">DNA damage</keyword>
<dbReference type="CDD" id="cd07900">
    <property type="entry name" value="Adenylation_DNA_ligase_I_Euk"/>
    <property type="match status" value="2"/>
</dbReference>
<dbReference type="InterPro" id="IPR016059">
    <property type="entry name" value="DNA_ligase_ATP-dep_CS"/>
</dbReference>
<keyword evidence="7 10" id="KW-0234">DNA repair</keyword>
<dbReference type="InterPro" id="IPR012309">
    <property type="entry name" value="DNA_ligase_ATP-dep_C"/>
</dbReference>
<dbReference type="InterPro" id="IPR011084">
    <property type="entry name" value="DRMBL"/>
</dbReference>
<keyword evidence="2 10" id="KW-0436">Ligase</keyword>
<evidence type="ECO:0000256" key="12">
    <source>
        <dbReference type="SAM" id="MobiDB-lite"/>
    </source>
</evidence>
<dbReference type="InterPro" id="IPR012340">
    <property type="entry name" value="NA-bd_OB-fold"/>
</dbReference>
<dbReference type="Gene3D" id="2.40.50.140">
    <property type="entry name" value="Nucleic acid-binding proteins"/>
    <property type="match status" value="3"/>
</dbReference>
<dbReference type="Pfam" id="PF04675">
    <property type="entry name" value="DNA_ligase_A_N"/>
    <property type="match status" value="2"/>
</dbReference>
<dbReference type="Pfam" id="PF04679">
    <property type="entry name" value="DNA_ligase_A_C"/>
    <property type="match status" value="2"/>
</dbReference>
<feature type="region of interest" description="Disordered" evidence="12">
    <location>
        <begin position="1272"/>
        <end position="1306"/>
    </location>
</feature>
<dbReference type="Pfam" id="PF01068">
    <property type="entry name" value="DNA_ligase_A_M"/>
    <property type="match status" value="2"/>
</dbReference>
<evidence type="ECO:0000256" key="5">
    <source>
        <dbReference type="ARBA" id="ARBA00022763"/>
    </source>
</evidence>
<evidence type="ECO:0000256" key="3">
    <source>
        <dbReference type="ARBA" id="ARBA00022705"/>
    </source>
</evidence>
<dbReference type="Pfam" id="PF07522">
    <property type="entry name" value="DRMBL"/>
    <property type="match status" value="2"/>
</dbReference>